<dbReference type="OrthoDB" id="9802248at2"/>
<dbReference type="SUPFAM" id="SSF56281">
    <property type="entry name" value="Metallo-hydrolase/oxidoreductase"/>
    <property type="match status" value="1"/>
</dbReference>
<evidence type="ECO:0000256" key="2">
    <source>
        <dbReference type="ARBA" id="ARBA00022723"/>
    </source>
</evidence>
<accession>A0A1H9MBI6</accession>
<dbReference type="Proteomes" id="UP000199427">
    <property type="component" value="Unassembled WGS sequence"/>
</dbReference>
<dbReference type="RefSeq" id="WP_091776071.1">
    <property type="nucleotide sequence ID" value="NZ_FOES01000060.1"/>
</dbReference>
<dbReference type="GO" id="GO:0046872">
    <property type="term" value="F:metal ion binding"/>
    <property type="evidence" value="ECO:0007669"/>
    <property type="project" value="UniProtKB-KW"/>
</dbReference>
<sequence>MNIKVFELGILGTNCYILEQGQKALIIDPGGDHDLLIDYFTEQSITPVAIVLTHAHFDHIGAVENIRNQYNIPVYIHSVEKDWLTDPDQNGSTLFGVGKIYSSKPAEYHLDEGPKSIDDFTFEVLHTPGHSPGSVSLSFKEDHILIAGDTLFQGSIGRTDLPFGNHDQLIENIQNKILTLPEVTMVYPGHGPSTTVRREKKYNPFLQ</sequence>
<evidence type="ECO:0000259" key="5">
    <source>
        <dbReference type="SMART" id="SM00849"/>
    </source>
</evidence>
<keyword evidence="2" id="KW-0479">Metal-binding</keyword>
<keyword evidence="3" id="KW-0378">Hydrolase</keyword>
<dbReference type="PANTHER" id="PTHR46233:SF3">
    <property type="entry name" value="HYDROXYACYLGLUTATHIONE HYDROLASE GLOC"/>
    <property type="match status" value="1"/>
</dbReference>
<dbReference type="InterPro" id="IPR001279">
    <property type="entry name" value="Metallo-B-lactamas"/>
</dbReference>
<gene>
    <name evidence="6" type="ORF">SAMN05216362_1602</name>
</gene>
<evidence type="ECO:0000256" key="4">
    <source>
        <dbReference type="ARBA" id="ARBA00022833"/>
    </source>
</evidence>
<dbReference type="PANTHER" id="PTHR46233">
    <property type="entry name" value="HYDROXYACYLGLUTATHIONE HYDROLASE GLOC"/>
    <property type="match status" value="1"/>
</dbReference>
<dbReference type="GO" id="GO:0016787">
    <property type="term" value="F:hydrolase activity"/>
    <property type="evidence" value="ECO:0007669"/>
    <property type="project" value="UniProtKB-KW"/>
</dbReference>
<dbReference type="STRING" id="571933.SAMN05216362_1602"/>
<name>A0A1H9MBI6_9BACI</name>
<keyword evidence="7" id="KW-1185">Reference proteome</keyword>
<dbReference type="Pfam" id="PF00753">
    <property type="entry name" value="Lactamase_B"/>
    <property type="match status" value="1"/>
</dbReference>
<comment type="cofactor">
    <cofactor evidence="1">
        <name>Zn(2+)</name>
        <dbReference type="ChEBI" id="CHEBI:29105"/>
    </cofactor>
</comment>
<evidence type="ECO:0000256" key="3">
    <source>
        <dbReference type="ARBA" id="ARBA00022801"/>
    </source>
</evidence>
<evidence type="ECO:0000313" key="7">
    <source>
        <dbReference type="Proteomes" id="UP000199427"/>
    </source>
</evidence>
<evidence type="ECO:0000313" key="6">
    <source>
        <dbReference type="EMBL" id="SER21054.1"/>
    </source>
</evidence>
<evidence type="ECO:0000256" key="1">
    <source>
        <dbReference type="ARBA" id="ARBA00001947"/>
    </source>
</evidence>
<organism evidence="6 7">
    <name type="scientific">Piscibacillus halophilus</name>
    <dbReference type="NCBI Taxonomy" id="571933"/>
    <lineage>
        <taxon>Bacteria</taxon>
        <taxon>Bacillati</taxon>
        <taxon>Bacillota</taxon>
        <taxon>Bacilli</taxon>
        <taxon>Bacillales</taxon>
        <taxon>Bacillaceae</taxon>
        <taxon>Piscibacillus</taxon>
    </lineage>
</organism>
<dbReference type="CDD" id="cd06262">
    <property type="entry name" value="metallo-hydrolase-like_MBL-fold"/>
    <property type="match status" value="1"/>
</dbReference>
<keyword evidence="4" id="KW-0862">Zinc</keyword>
<dbReference type="SMART" id="SM00849">
    <property type="entry name" value="Lactamase_B"/>
    <property type="match status" value="1"/>
</dbReference>
<dbReference type="EMBL" id="FOES01000060">
    <property type="protein sequence ID" value="SER21054.1"/>
    <property type="molecule type" value="Genomic_DNA"/>
</dbReference>
<reference evidence="6 7" key="1">
    <citation type="submission" date="2016-10" db="EMBL/GenBank/DDBJ databases">
        <authorList>
            <person name="de Groot N.N."/>
        </authorList>
    </citation>
    <scope>NUCLEOTIDE SEQUENCE [LARGE SCALE GENOMIC DNA]</scope>
    <source>
        <strain evidence="6 7">DSM 21633</strain>
    </source>
</reference>
<dbReference type="InterPro" id="IPR051453">
    <property type="entry name" value="MBL_Glyoxalase_II"/>
</dbReference>
<dbReference type="InterPro" id="IPR036866">
    <property type="entry name" value="RibonucZ/Hydroxyglut_hydro"/>
</dbReference>
<dbReference type="AlphaFoldDB" id="A0A1H9MBI6"/>
<proteinExistence type="predicted"/>
<feature type="domain" description="Metallo-beta-lactamase" evidence="5">
    <location>
        <begin position="12"/>
        <end position="190"/>
    </location>
</feature>
<protein>
    <submittedName>
        <fullName evidence="6">Glyoxylase, beta-lactamase superfamily II</fullName>
    </submittedName>
</protein>
<dbReference type="Gene3D" id="3.60.15.10">
    <property type="entry name" value="Ribonuclease Z/Hydroxyacylglutathione hydrolase-like"/>
    <property type="match status" value="1"/>
</dbReference>